<keyword evidence="7" id="KW-1185">Reference proteome</keyword>
<evidence type="ECO:0000256" key="2">
    <source>
        <dbReference type="ARBA" id="ARBA00022964"/>
    </source>
</evidence>
<dbReference type="InterPro" id="IPR015889">
    <property type="entry name" value="Intradiol_dOase_core"/>
</dbReference>
<keyword evidence="2 6" id="KW-0223">Dioxygenase</keyword>
<keyword evidence="4" id="KW-0732">Signal</keyword>
<name>A0A8S4BW14_9ACAR</name>
<evidence type="ECO:0000313" key="7">
    <source>
        <dbReference type="Proteomes" id="UP000837675"/>
    </source>
</evidence>
<dbReference type="InterPro" id="IPR000627">
    <property type="entry name" value="Intradiol_dOase_C"/>
</dbReference>
<evidence type="ECO:0000259" key="5">
    <source>
        <dbReference type="Pfam" id="PF00775"/>
    </source>
</evidence>
<comment type="similarity">
    <text evidence="1">Belongs to the intradiol ring-cleavage dioxygenase family.</text>
</comment>
<evidence type="ECO:0000313" key="6">
    <source>
        <dbReference type="EMBL" id="CAG7597877.1"/>
    </source>
</evidence>
<gene>
    <name evidence="6" type="ORF">MHYMCMPASI_00972</name>
</gene>
<dbReference type="AlphaFoldDB" id="A0A8S4BW14"/>
<dbReference type="Gene3D" id="2.60.130.10">
    <property type="entry name" value="Aromatic compound dioxygenase"/>
    <property type="match status" value="1"/>
</dbReference>
<proteinExistence type="inferred from homology"/>
<protein>
    <submittedName>
        <fullName evidence="6">Intradiol ring-cleavage dioxygenase</fullName>
    </submittedName>
</protein>
<keyword evidence="3" id="KW-0560">Oxidoreductase</keyword>
<dbReference type="GO" id="GO:0016702">
    <property type="term" value="F:oxidoreductase activity, acting on single donors with incorporation of molecular oxygen, incorporation of two atoms of oxygen"/>
    <property type="evidence" value="ECO:0007669"/>
    <property type="project" value="InterPro"/>
</dbReference>
<dbReference type="SUPFAM" id="SSF49482">
    <property type="entry name" value="Aromatic compound dioxygenase"/>
    <property type="match status" value="1"/>
</dbReference>
<evidence type="ECO:0000256" key="4">
    <source>
        <dbReference type="SAM" id="SignalP"/>
    </source>
</evidence>
<feature type="domain" description="Intradiol ring-cleavage dioxygenases" evidence="5">
    <location>
        <begin position="67"/>
        <end position="136"/>
    </location>
</feature>
<organism evidence="6 7">
    <name type="scientific">Hyalomma marginatum</name>
    <dbReference type="NCBI Taxonomy" id="34627"/>
    <lineage>
        <taxon>Eukaryota</taxon>
        <taxon>Metazoa</taxon>
        <taxon>Ecdysozoa</taxon>
        <taxon>Arthropoda</taxon>
        <taxon>Chelicerata</taxon>
        <taxon>Arachnida</taxon>
        <taxon>Acari</taxon>
        <taxon>Parasitiformes</taxon>
        <taxon>Ixodida</taxon>
        <taxon>Ixodoidea</taxon>
        <taxon>Ixodidae</taxon>
        <taxon>Hyalomminae</taxon>
        <taxon>Hyalomma</taxon>
    </lineage>
</organism>
<evidence type="ECO:0000256" key="1">
    <source>
        <dbReference type="ARBA" id="ARBA00007825"/>
    </source>
</evidence>
<dbReference type="PANTHER" id="PTHR33711">
    <property type="entry name" value="DIOXYGENASE, PUTATIVE (AFU_ORTHOLOGUE AFUA_2G02910)-RELATED"/>
    <property type="match status" value="1"/>
</dbReference>
<dbReference type="GO" id="GO:0008199">
    <property type="term" value="F:ferric iron binding"/>
    <property type="evidence" value="ECO:0007669"/>
    <property type="project" value="InterPro"/>
</dbReference>
<accession>A0A8S4BW14</accession>
<comment type="caution">
    <text evidence="6">The sequence shown here is derived from an EMBL/GenBank/DDBJ whole genome shotgun (WGS) entry which is preliminary data.</text>
</comment>
<reference evidence="6" key="1">
    <citation type="submission" date="2021-06" db="EMBL/GenBank/DDBJ databases">
        <authorList>
            <person name="Nardi T."/>
            <person name="Nardi T."/>
        </authorList>
    </citation>
    <scope>NUCLEOTIDE SEQUENCE</scope>
</reference>
<sequence>MKIITRVGYLIFIAKLILIESFAIDNVQDSILIKDCIITPQIWSLEAPTKFATSSELRKQTGSSVFAQGQSIIISGTILDQNCVPITGANVKIWQKNLGKPSFRTDKTKYTGSNISDNLGHFSFYTIMPAPEPNENPRVYFHISHPDIINFETIMLFPKNQNNDAELKNLTAQEKNLLIAKCKNCLNNKEIPIYEFKIIIEGKTNYKNY</sequence>
<dbReference type="InterPro" id="IPR050770">
    <property type="entry name" value="Intradiol_RC_Dioxygenase"/>
</dbReference>
<dbReference type="Proteomes" id="UP000837675">
    <property type="component" value="Unassembled WGS sequence"/>
</dbReference>
<dbReference type="Pfam" id="PF00775">
    <property type="entry name" value="Dioxygenase_C"/>
    <property type="match status" value="1"/>
</dbReference>
<feature type="signal peptide" evidence="4">
    <location>
        <begin position="1"/>
        <end position="23"/>
    </location>
</feature>
<dbReference type="EMBL" id="CAJVAF010000327">
    <property type="protein sequence ID" value="CAG7597877.1"/>
    <property type="molecule type" value="Genomic_DNA"/>
</dbReference>
<feature type="chain" id="PRO_5035889764" evidence="4">
    <location>
        <begin position="24"/>
        <end position="209"/>
    </location>
</feature>
<dbReference type="PANTHER" id="PTHR33711:SF10">
    <property type="entry name" value="INTRADIOL RING-CLEAVAGE DIOXYGENASES DOMAIN-CONTAINING PROTEIN"/>
    <property type="match status" value="1"/>
</dbReference>
<evidence type="ECO:0000256" key="3">
    <source>
        <dbReference type="ARBA" id="ARBA00023002"/>
    </source>
</evidence>